<evidence type="ECO:0000313" key="3">
    <source>
        <dbReference type="Proteomes" id="UP000177130"/>
    </source>
</evidence>
<name>A0A1G2MDX7_9BACT</name>
<proteinExistence type="predicted"/>
<feature type="transmembrane region" description="Helical" evidence="1">
    <location>
        <begin position="174"/>
        <end position="195"/>
    </location>
</feature>
<keyword evidence="1" id="KW-0472">Membrane</keyword>
<reference evidence="2 3" key="1">
    <citation type="journal article" date="2016" name="Nat. Commun.">
        <title>Thousands of microbial genomes shed light on interconnected biogeochemical processes in an aquifer system.</title>
        <authorList>
            <person name="Anantharaman K."/>
            <person name="Brown C.T."/>
            <person name="Hug L.A."/>
            <person name="Sharon I."/>
            <person name="Castelle C.J."/>
            <person name="Probst A.J."/>
            <person name="Thomas B.C."/>
            <person name="Singh A."/>
            <person name="Wilkins M.J."/>
            <person name="Karaoz U."/>
            <person name="Brodie E.L."/>
            <person name="Williams K.H."/>
            <person name="Hubbard S.S."/>
            <person name="Banfield J.F."/>
        </authorList>
    </citation>
    <scope>NUCLEOTIDE SEQUENCE [LARGE SCALE GENOMIC DNA]</scope>
</reference>
<evidence type="ECO:0000256" key="1">
    <source>
        <dbReference type="SAM" id="Phobius"/>
    </source>
</evidence>
<feature type="transmembrane region" description="Helical" evidence="1">
    <location>
        <begin position="107"/>
        <end position="125"/>
    </location>
</feature>
<gene>
    <name evidence="2" type="ORF">A3C72_03285</name>
</gene>
<comment type="caution">
    <text evidence="2">The sequence shown here is derived from an EMBL/GenBank/DDBJ whole genome shotgun (WGS) entry which is preliminary data.</text>
</comment>
<organism evidence="2 3">
    <name type="scientific">Candidatus Taylorbacteria bacterium RIFCSPHIGHO2_02_FULL_43_32b</name>
    <dbReference type="NCBI Taxonomy" id="1802306"/>
    <lineage>
        <taxon>Bacteria</taxon>
        <taxon>Candidatus Tayloriibacteriota</taxon>
    </lineage>
</organism>
<dbReference type="AlphaFoldDB" id="A0A1G2MDX7"/>
<dbReference type="NCBIfam" id="NF037982">
    <property type="entry name" value="Nramp_1"/>
    <property type="match status" value="1"/>
</dbReference>
<sequence>MEFKFATLGRGTKFVIIAEMSHYEDREIRELPEPPSLRKFIGVGVVVTGLAIGTGELIMWPHLVTKYGLGIIWTALLGITFQYFINQEVARHALATGESFFTSSSRVFKWFAPFWMLSAVLLYIWPGWAAAIGTTLKELFGFGHYLWWAVMSLFLVLVLTFSGKVAYSLLEKSLKIIVPTFFILLVISSYLTLSWGDVKELLGGLTNFGYLPRGIDLQVLLGAIVFAGAGGLLNLCVSLWYRDKQIGMGKYVGRIINPITGKLESVSYKGYAFETTKENMVRWKKWMHFIRIDQGLIFWLLGLVTLALLSLNAYAVLGPKGLVPDGLDVAVVQANIFGENWGPFGFNLFLIMAFLMLFSVMWTVIDAFTRIVSDIIYVNSKTGPFKQYLTFFQNISLSHLYYGLILGIVFVSALFLPFKQPLMLLTISAVLGGLTMAIYTPILFYLNNFKLPKGLRPGIITNFFMLSGSVFYLTFSIFIILKYLKVV</sequence>
<feature type="transmembrane region" description="Helical" evidence="1">
    <location>
        <begin position="215"/>
        <end position="241"/>
    </location>
</feature>
<feature type="transmembrane region" description="Helical" evidence="1">
    <location>
        <begin position="296"/>
        <end position="317"/>
    </location>
</feature>
<evidence type="ECO:0000313" key="2">
    <source>
        <dbReference type="EMBL" id="OHA22096.1"/>
    </source>
</evidence>
<feature type="transmembrane region" description="Helical" evidence="1">
    <location>
        <begin position="458"/>
        <end position="481"/>
    </location>
</feature>
<keyword evidence="1" id="KW-1133">Transmembrane helix</keyword>
<feature type="transmembrane region" description="Helical" evidence="1">
    <location>
        <begin position="67"/>
        <end position="86"/>
    </location>
</feature>
<feature type="transmembrane region" description="Helical" evidence="1">
    <location>
        <begin position="145"/>
        <end position="167"/>
    </location>
</feature>
<dbReference type="STRING" id="1802306.A3C72_03285"/>
<accession>A0A1G2MDX7</accession>
<feature type="transmembrane region" description="Helical" evidence="1">
    <location>
        <begin position="40"/>
        <end position="61"/>
    </location>
</feature>
<dbReference type="EMBL" id="MHRK01000060">
    <property type="protein sequence ID" value="OHA22096.1"/>
    <property type="molecule type" value="Genomic_DNA"/>
</dbReference>
<protein>
    <submittedName>
        <fullName evidence="2">Uncharacterized protein</fullName>
    </submittedName>
</protein>
<feature type="transmembrane region" description="Helical" evidence="1">
    <location>
        <begin position="400"/>
        <end position="418"/>
    </location>
</feature>
<keyword evidence="1" id="KW-0812">Transmembrane</keyword>
<dbReference type="Proteomes" id="UP000177130">
    <property type="component" value="Unassembled WGS sequence"/>
</dbReference>
<feature type="transmembrane region" description="Helical" evidence="1">
    <location>
        <begin position="344"/>
        <end position="365"/>
    </location>
</feature>
<feature type="transmembrane region" description="Helical" evidence="1">
    <location>
        <begin position="424"/>
        <end position="446"/>
    </location>
</feature>